<organism evidence="3 4">
    <name type="scientific">Aspergillus chevalieri</name>
    <name type="common">Eurotium chevalieri</name>
    <dbReference type="NCBI Taxonomy" id="182096"/>
    <lineage>
        <taxon>Eukaryota</taxon>
        <taxon>Fungi</taxon>
        <taxon>Dikarya</taxon>
        <taxon>Ascomycota</taxon>
        <taxon>Pezizomycotina</taxon>
        <taxon>Eurotiomycetes</taxon>
        <taxon>Eurotiomycetidae</taxon>
        <taxon>Eurotiales</taxon>
        <taxon>Aspergillaceae</taxon>
        <taxon>Aspergillus</taxon>
        <taxon>Aspergillus subgen. Aspergillus</taxon>
    </lineage>
</organism>
<evidence type="ECO:0000313" key="4">
    <source>
        <dbReference type="Proteomes" id="UP000637239"/>
    </source>
</evidence>
<comment type="subunit">
    <text evidence="1">Homodimer.</text>
</comment>
<sequence length="113" mass="12778">MIMGITHIVQFQFKSDVSPDVVKDTCHRMLALAHTCLHPKTEKPYLKSVTGGKDNSIEGIQNGITHAFVVQFENEADREYYCHKDPSHLAFVKRVVELVEKVQVVDFTHGVVV</sequence>
<dbReference type="SMART" id="SM00886">
    <property type="entry name" value="Dabb"/>
    <property type="match status" value="1"/>
</dbReference>
<feature type="domain" description="Stress-response A/B barrel" evidence="2">
    <location>
        <begin position="5"/>
        <end position="107"/>
    </location>
</feature>
<dbReference type="GeneID" id="66982803"/>
<dbReference type="Proteomes" id="UP000637239">
    <property type="component" value="Chromosome 4"/>
</dbReference>
<dbReference type="PANTHER" id="PTHR33178:SF10">
    <property type="entry name" value="STRESS-RESPONSE A_B BARREL DOMAIN-CONTAINING PROTEIN"/>
    <property type="match status" value="1"/>
</dbReference>
<dbReference type="AlphaFoldDB" id="A0A7R7ZN23"/>
<dbReference type="EMBL" id="AP024419">
    <property type="protein sequence ID" value="BCR88445.1"/>
    <property type="molecule type" value="Genomic_DNA"/>
</dbReference>
<dbReference type="PANTHER" id="PTHR33178">
    <property type="match status" value="1"/>
</dbReference>
<dbReference type="PROSITE" id="PS51502">
    <property type="entry name" value="S_R_A_B_BARREL"/>
    <property type="match status" value="1"/>
</dbReference>
<reference evidence="3" key="1">
    <citation type="submission" date="2021-01" db="EMBL/GenBank/DDBJ databases">
        <authorList>
            <consortium name="Aspergillus chevalieri M1 genome sequencing consortium"/>
            <person name="Kazuki M."/>
            <person name="Futagami T."/>
        </authorList>
    </citation>
    <scope>NUCLEOTIDE SEQUENCE</scope>
    <source>
        <strain evidence="3">M1</strain>
    </source>
</reference>
<dbReference type="InterPro" id="IPR011008">
    <property type="entry name" value="Dimeric_a/b-barrel"/>
</dbReference>
<accession>A0A7R7ZN23</accession>
<keyword evidence="4" id="KW-1185">Reference proteome</keyword>
<dbReference type="RefSeq" id="XP_043136967.1">
    <property type="nucleotide sequence ID" value="XM_043279271.1"/>
</dbReference>
<proteinExistence type="predicted"/>
<evidence type="ECO:0000313" key="3">
    <source>
        <dbReference type="EMBL" id="BCR88445.1"/>
    </source>
</evidence>
<dbReference type="InterPro" id="IPR013097">
    <property type="entry name" value="Dabb"/>
</dbReference>
<name>A0A7R7ZN23_ASPCH</name>
<dbReference type="KEGG" id="ache:ACHE_41009A"/>
<dbReference type="Gene3D" id="3.30.70.100">
    <property type="match status" value="1"/>
</dbReference>
<reference evidence="3" key="2">
    <citation type="submission" date="2021-02" db="EMBL/GenBank/DDBJ databases">
        <title>Aspergillus chevalieri M1 genome sequence.</title>
        <authorList>
            <person name="Kadooka C."/>
            <person name="Mori K."/>
            <person name="Futagami T."/>
        </authorList>
    </citation>
    <scope>NUCLEOTIDE SEQUENCE</scope>
    <source>
        <strain evidence="3">M1</strain>
    </source>
</reference>
<dbReference type="Pfam" id="PF07876">
    <property type="entry name" value="Dabb"/>
    <property type="match status" value="1"/>
</dbReference>
<dbReference type="InterPro" id="IPR044662">
    <property type="entry name" value="HS1/DABB1-like"/>
</dbReference>
<gene>
    <name evidence="3" type="ORF">ACHE_41009A</name>
</gene>
<evidence type="ECO:0000256" key="1">
    <source>
        <dbReference type="ARBA" id="ARBA00011738"/>
    </source>
</evidence>
<dbReference type="SUPFAM" id="SSF54909">
    <property type="entry name" value="Dimeric alpha+beta barrel"/>
    <property type="match status" value="1"/>
</dbReference>
<evidence type="ECO:0000259" key="2">
    <source>
        <dbReference type="PROSITE" id="PS51502"/>
    </source>
</evidence>
<protein>
    <recommendedName>
        <fullName evidence="2">Stress-response A/B barrel domain-containing protein</fullName>
    </recommendedName>
</protein>